<evidence type="ECO:0000256" key="7">
    <source>
        <dbReference type="ARBA" id="ARBA00023237"/>
    </source>
</evidence>
<comment type="similarity">
    <text evidence="8">Belongs to the TonB-dependent receptor family.</text>
</comment>
<dbReference type="SUPFAM" id="SSF56935">
    <property type="entry name" value="Porins"/>
    <property type="match status" value="1"/>
</dbReference>
<dbReference type="GO" id="GO:0009279">
    <property type="term" value="C:cell outer membrane"/>
    <property type="evidence" value="ECO:0007669"/>
    <property type="project" value="UniProtKB-SubCell"/>
</dbReference>
<evidence type="ECO:0000313" key="12">
    <source>
        <dbReference type="Proteomes" id="UP000011682"/>
    </source>
</evidence>
<dbReference type="PANTHER" id="PTHR30069:SF46">
    <property type="entry name" value="OAR PROTEIN"/>
    <property type="match status" value="1"/>
</dbReference>
<dbReference type="Pfam" id="PF00593">
    <property type="entry name" value="TonB_dep_Rec_b-barrel"/>
    <property type="match status" value="1"/>
</dbReference>
<dbReference type="AlphaFoldDB" id="S9P8A4"/>
<dbReference type="PANTHER" id="PTHR30069">
    <property type="entry name" value="TONB-DEPENDENT OUTER MEMBRANE RECEPTOR"/>
    <property type="match status" value="1"/>
</dbReference>
<dbReference type="EMBL" id="ANAH02000024">
    <property type="protein sequence ID" value="EPX58472.1"/>
    <property type="molecule type" value="Genomic_DNA"/>
</dbReference>
<dbReference type="GO" id="GO:0044718">
    <property type="term" value="P:siderophore transmembrane transport"/>
    <property type="evidence" value="ECO:0007669"/>
    <property type="project" value="TreeGrafter"/>
</dbReference>
<dbReference type="PROSITE" id="PS52016">
    <property type="entry name" value="TONB_DEPENDENT_REC_3"/>
    <property type="match status" value="1"/>
</dbReference>
<evidence type="ECO:0000256" key="3">
    <source>
        <dbReference type="ARBA" id="ARBA00022452"/>
    </source>
</evidence>
<keyword evidence="3 8" id="KW-1134">Transmembrane beta strand</keyword>
<dbReference type="eggNOG" id="COG1629">
    <property type="taxonomic scope" value="Bacteria"/>
</dbReference>
<dbReference type="InterPro" id="IPR000531">
    <property type="entry name" value="Beta-barrel_TonB"/>
</dbReference>
<keyword evidence="12" id="KW-1185">Reference proteome</keyword>
<evidence type="ECO:0000256" key="5">
    <source>
        <dbReference type="ARBA" id="ARBA00023077"/>
    </source>
</evidence>
<keyword evidence="11" id="KW-0675">Receptor</keyword>
<dbReference type="Gene3D" id="2.60.40.1120">
    <property type="entry name" value="Carboxypeptidase-like, regulatory domain"/>
    <property type="match status" value="1"/>
</dbReference>
<feature type="domain" description="TonB-dependent receptor-like beta-barrel" evidence="9">
    <location>
        <begin position="395"/>
        <end position="801"/>
    </location>
</feature>
<gene>
    <name evidence="11" type="ORF">D187_003944</name>
</gene>
<evidence type="ECO:0000313" key="11">
    <source>
        <dbReference type="EMBL" id="EPX58472.1"/>
    </source>
</evidence>
<keyword evidence="7 8" id="KW-0998">Cell outer membrane</keyword>
<dbReference type="InterPro" id="IPR036942">
    <property type="entry name" value="Beta-barrel_TonB_sf"/>
</dbReference>
<evidence type="ECO:0000259" key="9">
    <source>
        <dbReference type="Pfam" id="PF00593"/>
    </source>
</evidence>
<dbReference type="SUPFAM" id="SSF49452">
    <property type="entry name" value="Starch-binding domain-like"/>
    <property type="match status" value="1"/>
</dbReference>
<reference evidence="11" key="1">
    <citation type="submission" date="2013-05" db="EMBL/GenBank/DDBJ databases">
        <title>Genome assembly of Cystobacter fuscus DSM 2262.</title>
        <authorList>
            <person name="Sharma G."/>
            <person name="Khatri I."/>
            <person name="Kaur C."/>
            <person name="Mayilraj S."/>
            <person name="Subramanian S."/>
        </authorList>
    </citation>
    <scope>NUCLEOTIDE SEQUENCE [LARGE SCALE GENOMIC DNA]</scope>
    <source>
        <strain evidence="11">DSM 2262</strain>
    </source>
</reference>
<dbReference type="GO" id="GO:0015344">
    <property type="term" value="F:siderophore uptake transmembrane transporter activity"/>
    <property type="evidence" value="ECO:0007669"/>
    <property type="project" value="TreeGrafter"/>
</dbReference>
<keyword evidence="2 8" id="KW-0813">Transport</keyword>
<dbReference type="Proteomes" id="UP000011682">
    <property type="component" value="Unassembled WGS sequence"/>
</dbReference>
<keyword evidence="6 8" id="KW-0472">Membrane</keyword>
<evidence type="ECO:0000256" key="1">
    <source>
        <dbReference type="ARBA" id="ARBA00004571"/>
    </source>
</evidence>
<accession>S9P8A4</accession>
<evidence type="ECO:0000256" key="6">
    <source>
        <dbReference type="ARBA" id="ARBA00023136"/>
    </source>
</evidence>
<comment type="subcellular location">
    <subcellularLocation>
        <location evidence="1 8">Cell outer membrane</location>
        <topology evidence="1 8">Multi-pass membrane protein</topology>
    </subcellularLocation>
</comment>
<dbReference type="Gene3D" id="2.40.170.20">
    <property type="entry name" value="TonB-dependent receptor, beta-barrel domain"/>
    <property type="match status" value="1"/>
</dbReference>
<sequence length="874" mass="94990">MGLSFTAAALTDSELTGTVLATGTKQPLPDVVVTATSEALEGERVVVTDAQGQFRIPALPPGVYLLRFDKESFEPFWHTEIDLRPEQTVQVNAELSGGDAREIVLPYVGSPTLDVSSATTGQAVEWGSIHHLAVSPPSVSGASRSFGSLAGLVPGTQPEGGGFSIHGSSPWENGYVVDGLSTQDLEFGANASPLSVEFLQDFEVITGGYMPQYGRAMGGLLQARTRSGSNEFHGSLFSNWVPGFLEGLRTPVSDLNSIVSGRRALQHEGDVGATLGGPLVKDKLWFFAGVAPALSRYEYTRAFTKFGTNTPIPGSSRMYLLEDRRLQAMGKLTYLFNQDHQVTLSVITTPGRSGIEEVPGAPTGVEGPVASLRGPEDNNFTTTQLQYAGVFLNKRLRVDAWLGGSQQTTDIQPVSENATVDREVMERYQASAQATWLLQLAGTHVLRWGVDGEFDRVSSLPGGGEVIIRSDRATGFLQDSTLSPEERYTNNLLGGFVQDSWTLSNRVTVNAGVRYDTPEGALTFALRDQLSPRIGLVVEPLAQGGMKLFAHYAKYRGQLPLGLMEVAFPPGAGDLMPVDPSLLPPSSTELVAGAEYEVLSDTRLSAYYTHRRLDSAIEVLDIDSYASAFLGNPGLGLADHLPKAERTYDGVTLVLSRTFRDGWLAQASYTWSRLYGNYVGPVREDGTVFPSDLGFSYPLENQRGLLPYDRPHTLKLFGARVFHLTREVSASLGLSYLGRSGTPINYLGGHAMYGRDKVFILPRGSSGERTPWVHNIDSNVGVNYRLGGDTVVSFTLDVFNLFNFQRATRVDELYANEHVLPLETPVPDGGFVTPGMIKTVGGEPLTPDKVNRNFKRPLAYQAPRQVRLGLRYTF</sequence>
<dbReference type="Pfam" id="PF25183">
    <property type="entry name" value="OMP_b-brl_4"/>
    <property type="match status" value="1"/>
</dbReference>
<dbReference type="Pfam" id="PF13620">
    <property type="entry name" value="CarboxypepD_reg"/>
    <property type="match status" value="1"/>
</dbReference>
<evidence type="ECO:0000259" key="10">
    <source>
        <dbReference type="Pfam" id="PF25183"/>
    </source>
</evidence>
<feature type="domain" description="TonB-dependent transporter Oar-like beta-barrel" evidence="10">
    <location>
        <begin position="225"/>
        <end position="290"/>
    </location>
</feature>
<keyword evidence="5" id="KW-0798">TonB box</keyword>
<comment type="caution">
    <text evidence="11">The sequence shown here is derived from an EMBL/GenBank/DDBJ whole genome shotgun (WGS) entry which is preliminary data.</text>
</comment>
<dbReference type="GO" id="GO:0030246">
    <property type="term" value="F:carbohydrate binding"/>
    <property type="evidence" value="ECO:0007669"/>
    <property type="project" value="InterPro"/>
</dbReference>
<evidence type="ECO:0000256" key="8">
    <source>
        <dbReference type="PROSITE-ProRule" id="PRU01360"/>
    </source>
</evidence>
<keyword evidence="4 8" id="KW-0812">Transmembrane</keyword>
<name>S9P8A4_CYSF2</name>
<dbReference type="InterPro" id="IPR013784">
    <property type="entry name" value="Carb-bd-like_fold"/>
</dbReference>
<organism evidence="11 12">
    <name type="scientific">Cystobacter fuscus (strain ATCC 25194 / DSM 2262 / NBRC 100088 / M29)</name>
    <dbReference type="NCBI Taxonomy" id="1242864"/>
    <lineage>
        <taxon>Bacteria</taxon>
        <taxon>Pseudomonadati</taxon>
        <taxon>Myxococcota</taxon>
        <taxon>Myxococcia</taxon>
        <taxon>Myxococcales</taxon>
        <taxon>Cystobacterineae</taxon>
        <taxon>Archangiaceae</taxon>
        <taxon>Cystobacter</taxon>
    </lineage>
</organism>
<protein>
    <submittedName>
        <fullName evidence="11">TonB-dependent receptor</fullName>
    </submittedName>
</protein>
<dbReference type="InterPro" id="IPR057601">
    <property type="entry name" value="Oar-like_b-barrel"/>
</dbReference>
<evidence type="ECO:0000256" key="2">
    <source>
        <dbReference type="ARBA" id="ARBA00022448"/>
    </source>
</evidence>
<proteinExistence type="inferred from homology"/>
<dbReference type="InterPro" id="IPR039426">
    <property type="entry name" value="TonB-dep_rcpt-like"/>
</dbReference>
<evidence type="ECO:0000256" key="4">
    <source>
        <dbReference type="ARBA" id="ARBA00022692"/>
    </source>
</evidence>